<dbReference type="SMART" id="SM00722">
    <property type="entry name" value="CASH"/>
    <property type="match status" value="2"/>
</dbReference>
<sequence length="410" mass="44229">MSLAARRAAGAILILLVPLLAGAADAAPQPLQPWLDAAPAGAVLRLPPGTYAGPAVLAKPLTLDGAGAVTLDGGGRGSVLTVRTGGAVVRGLRIVRSGESHDAVDSGIVVAGDGNRIEDNVVEDVLFGITLHGANDNLVAGNRIRSKPWDIADRGDGLRLWYSMGNRIEKNDIAQIRDVTISNSPRNRYVGNTIRDSRRAMNFLFSHRSLVEGNRLSHNATGLTILNSDGIVIRGNHIAHAIDASGAGIALKESSAALVHDNDILHCAVGVLADSPLHSLNRISIVGNRLSHNVTGISFYGERGGHLVLANRFEHNLWQATVGGDERDDRNVWQGNYWDDYEGFDRDADGVGDTPYEIRAYADRIWMDTPMARFFRNSPVLELLDFLERLAPFSSPVLILRDPQPVAHKR</sequence>
<dbReference type="InterPro" id="IPR006626">
    <property type="entry name" value="PbH1"/>
</dbReference>
<dbReference type="SMART" id="SM00710">
    <property type="entry name" value="PbH1"/>
    <property type="match status" value="9"/>
</dbReference>
<name>A0A974PX18_9RHOO</name>
<dbReference type="InterPro" id="IPR006633">
    <property type="entry name" value="Carb-bd_sugar_hydrolysis-dom"/>
</dbReference>
<evidence type="ECO:0000313" key="3">
    <source>
        <dbReference type="EMBL" id="QRJ62881.1"/>
    </source>
</evidence>
<dbReference type="InterPro" id="IPR007742">
    <property type="entry name" value="NosD_dom"/>
</dbReference>
<feature type="domain" description="Carbohydrate-binding/sugar hydrolysis" evidence="2">
    <location>
        <begin position="38"/>
        <end position="195"/>
    </location>
</feature>
<evidence type="ECO:0000256" key="1">
    <source>
        <dbReference type="SAM" id="SignalP"/>
    </source>
</evidence>
<gene>
    <name evidence="3" type="primary">nosD</name>
    <name evidence="3" type="ORF">IWH25_14060</name>
</gene>
<dbReference type="EMBL" id="CP064781">
    <property type="protein sequence ID" value="QRJ62881.1"/>
    <property type="molecule type" value="Genomic_DNA"/>
</dbReference>
<reference evidence="3" key="1">
    <citation type="submission" date="2020-11" db="EMBL/GenBank/DDBJ databases">
        <title>Azospira restricta DSM 18626 genome sequence.</title>
        <authorList>
            <person name="Moe W.M."/>
        </authorList>
    </citation>
    <scope>NUCLEOTIDE SEQUENCE</scope>
    <source>
        <strain evidence="3">DSM 18626</strain>
    </source>
</reference>
<dbReference type="Proteomes" id="UP000663444">
    <property type="component" value="Chromosome"/>
</dbReference>
<dbReference type="InterPro" id="IPR011050">
    <property type="entry name" value="Pectin_lyase_fold/virulence"/>
</dbReference>
<dbReference type="InterPro" id="IPR012334">
    <property type="entry name" value="Pectin_lyas_fold"/>
</dbReference>
<dbReference type="InterPro" id="IPR022441">
    <property type="entry name" value="Para_beta_helix_rpt-2"/>
</dbReference>
<dbReference type="Pfam" id="PF05048">
    <property type="entry name" value="NosD"/>
    <property type="match status" value="1"/>
</dbReference>
<evidence type="ECO:0000313" key="4">
    <source>
        <dbReference type="Proteomes" id="UP000663444"/>
    </source>
</evidence>
<dbReference type="AlphaFoldDB" id="A0A974PX18"/>
<feature type="chain" id="PRO_5036810677" evidence="1">
    <location>
        <begin position="24"/>
        <end position="410"/>
    </location>
</feature>
<dbReference type="KEGG" id="ares:IWH25_14060"/>
<feature type="signal peptide" evidence="1">
    <location>
        <begin position="1"/>
        <end position="23"/>
    </location>
</feature>
<keyword evidence="4" id="KW-1185">Reference proteome</keyword>
<dbReference type="InterPro" id="IPR026464">
    <property type="entry name" value="NosD_copper_fam"/>
</dbReference>
<dbReference type="Gene3D" id="2.160.20.10">
    <property type="entry name" value="Single-stranded right-handed beta-helix, Pectin lyase-like"/>
    <property type="match status" value="2"/>
</dbReference>
<keyword evidence="1" id="KW-0732">Signal</keyword>
<accession>A0A974PX18</accession>
<dbReference type="SUPFAM" id="SSF51126">
    <property type="entry name" value="Pectin lyase-like"/>
    <property type="match status" value="1"/>
</dbReference>
<proteinExistence type="predicted"/>
<dbReference type="NCBIfam" id="TIGR03804">
    <property type="entry name" value="para_beta_helix"/>
    <property type="match status" value="1"/>
</dbReference>
<protein>
    <submittedName>
        <fullName evidence="3">Nitrous oxide reductase family maturation protein NosD</fullName>
    </submittedName>
</protein>
<feature type="domain" description="Carbohydrate-binding/sugar hydrolysis" evidence="2">
    <location>
        <begin position="227"/>
        <end position="354"/>
    </location>
</feature>
<dbReference type="RefSeq" id="WP_203386411.1">
    <property type="nucleotide sequence ID" value="NZ_CP064781.1"/>
</dbReference>
<dbReference type="NCBIfam" id="TIGR04247">
    <property type="entry name" value="NosD_copper_fam"/>
    <property type="match status" value="1"/>
</dbReference>
<organism evidence="3 4">
    <name type="scientific">Azospira restricta</name>
    <dbReference type="NCBI Taxonomy" id="404405"/>
    <lineage>
        <taxon>Bacteria</taxon>
        <taxon>Pseudomonadati</taxon>
        <taxon>Pseudomonadota</taxon>
        <taxon>Betaproteobacteria</taxon>
        <taxon>Rhodocyclales</taxon>
        <taxon>Rhodocyclaceae</taxon>
        <taxon>Azospira</taxon>
    </lineage>
</organism>
<evidence type="ECO:0000259" key="2">
    <source>
        <dbReference type="SMART" id="SM00722"/>
    </source>
</evidence>